<reference evidence="1 2" key="1">
    <citation type="submission" date="2020-02" db="EMBL/GenBank/DDBJ databases">
        <authorList>
            <person name="Li G."/>
        </authorList>
    </citation>
    <scope>NUCLEOTIDE SEQUENCE [LARGE SCALE GENOMIC DNA]</scope>
    <source>
        <strain evidence="1 2">DSM 102029</strain>
    </source>
</reference>
<dbReference type="Proteomes" id="UP000464751">
    <property type="component" value="Chromosome"/>
</dbReference>
<name>A0A6P1YN24_9HYPH</name>
<proteinExistence type="predicted"/>
<protein>
    <submittedName>
        <fullName evidence="1">Uncharacterized protein</fullName>
    </submittedName>
</protein>
<accession>A0A6P1YN24</accession>
<dbReference type="RefSeq" id="WP_163075923.1">
    <property type="nucleotide sequence ID" value="NZ_CP048630.1"/>
</dbReference>
<dbReference type="AlphaFoldDB" id="A0A6P1YN24"/>
<evidence type="ECO:0000313" key="2">
    <source>
        <dbReference type="Proteomes" id="UP000464751"/>
    </source>
</evidence>
<keyword evidence="2" id="KW-1185">Reference proteome</keyword>
<dbReference type="KEGG" id="apra:G3A50_14470"/>
<organism evidence="1 2">
    <name type="scientific">Ancylobacter pratisalsi</name>
    <dbReference type="NCBI Taxonomy" id="1745854"/>
    <lineage>
        <taxon>Bacteria</taxon>
        <taxon>Pseudomonadati</taxon>
        <taxon>Pseudomonadota</taxon>
        <taxon>Alphaproteobacteria</taxon>
        <taxon>Hyphomicrobiales</taxon>
        <taxon>Xanthobacteraceae</taxon>
        <taxon>Ancylobacter</taxon>
    </lineage>
</organism>
<dbReference type="EMBL" id="CP048630">
    <property type="protein sequence ID" value="QIB34778.1"/>
    <property type="molecule type" value="Genomic_DNA"/>
</dbReference>
<evidence type="ECO:0000313" key="1">
    <source>
        <dbReference type="EMBL" id="QIB34778.1"/>
    </source>
</evidence>
<sequence>MSEAPKHPPLADVLATARTVVNHKTSRGAISVPVSHILGMAHALCALADIATSAAEMLAAAERSYQAAQGDDIDAEVAAVEAIGPHENELIEGLMALGFLTFTTQDTNDERAD</sequence>
<gene>
    <name evidence="1" type="ORF">G3A50_14470</name>
</gene>